<dbReference type="GO" id="GO:0003677">
    <property type="term" value="F:DNA binding"/>
    <property type="evidence" value="ECO:0007669"/>
    <property type="project" value="InterPro"/>
</dbReference>
<dbReference type="PANTHER" id="PTHR47396:SF1">
    <property type="entry name" value="ATP-DEPENDENT HELICASE IRC3-RELATED"/>
    <property type="match status" value="1"/>
</dbReference>
<keyword evidence="3" id="KW-0547">Nucleotide-binding</keyword>
<dbReference type="InterPro" id="IPR006935">
    <property type="entry name" value="Helicase/UvrB_N"/>
</dbReference>
<dbReference type="EMBL" id="JAAKZH010000003">
    <property type="protein sequence ID" value="NGO63933.1"/>
    <property type="molecule type" value="Genomic_DNA"/>
</dbReference>
<evidence type="ECO:0000259" key="2">
    <source>
        <dbReference type="PROSITE" id="PS50819"/>
    </source>
</evidence>
<dbReference type="GO" id="GO:0030908">
    <property type="term" value="P:protein splicing"/>
    <property type="evidence" value="ECO:0007669"/>
    <property type="project" value="InterPro"/>
</dbReference>
<dbReference type="GO" id="GO:0016787">
    <property type="term" value="F:hydrolase activity"/>
    <property type="evidence" value="ECO:0007669"/>
    <property type="project" value="InterPro"/>
</dbReference>
<evidence type="ECO:0000313" key="4">
    <source>
        <dbReference type="Proteomes" id="UP000477849"/>
    </source>
</evidence>
<dbReference type="GO" id="GO:0004519">
    <property type="term" value="F:endonuclease activity"/>
    <property type="evidence" value="ECO:0007669"/>
    <property type="project" value="InterPro"/>
</dbReference>
<organism evidence="3 4">
    <name type="scientific">Rhizobium daejeonense</name>
    <dbReference type="NCBI Taxonomy" id="240521"/>
    <lineage>
        <taxon>Bacteria</taxon>
        <taxon>Pseudomonadati</taxon>
        <taxon>Pseudomonadota</taxon>
        <taxon>Alphaproteobacteria</taxon>
        <taxon>Hyphomicrobiales</taxon>
        <taxon>Rhizobiaceae</taxon>
        <taxon>Rhizobium/Agrobacterium group</taxon>
        <taxon>Rhizobium</taxon>
    </lineage>
</organism>
<dbReference type="GO" id="GO:0005829">
    <property type="term" value="C:cytosol"/>
    <property type="evidence" value="ECO:0007669"/>
    <property type="project" value="TreeGrafter"/>
</dbReference>
<sequence length="930" mass="102825">MMLELRYYQRAALDKLYEYWAEGGGNALIVLPTGCHAAGTKILMHNGSTKSVELVAANDNVMGPDSRPRRVIRTITGSEMMYRITPKRGEPFVVNENHMLSLKATNEGVKSLKYPNSYRSGGEVVNLSVGEYLSKSKSWKHLHKLWRTGVDFGVPANDNIPVPAYVVGAMLGDGSLTNTIAMHGMDEEVLSEVTNFAETLGVGIRVAQKLGNRAKMVFFPDEESNRSKKNRFAAALEAAGIRGMSCGEKRIPRLYKTGSRHVRLEVLAGLLDTDGHLSNGYFDFISRSKHLSSDVAFVARSLGLAAYVRECKKKSQTGYEGTYWRVSISGDVEIIPCRLSRKQASPRLQVKNPMVTGFTVEPVGVGTFYGFELDGDHLYLTDDFTVHHNSGKALLIAKLIEELLADFPSMRILNITHDARLVEQNFKEFIGLSPFAPAGIYSAGLNRRDAHAQVLFCGIQSVWNKVEQLGSIDLIIVDEAHGISRNANTQYGKFFRSVREHNPDSRTCGTTATDYRMDSGRLTDALDDDDIVDPITGETVKFKLFDDVVYEIGIGELIEQGYLTRLTSQRTAAKIDLKGIGTRGGDYIPGQVSEAAERIIEEAIAEDMALSEGRRAGLFFSTSKENANHIAEAIRRYGRTCAVLTSDNAHQTKEIFEGFKAGKYWAISSVSMITTGTNFPWVDFISLILSTKSAGKLVQILGRGTRNFPGKTDCLVADHGKNLAYHGPIDQIRPREPGKGLGDQPKKLCPQDKPDVQGKCGCGELIAISIMECQCCGYIFPPNEEEKITAKADLTPVLSTEKPWHEVSSRSFFHHPGKDGKPDSVKVSYLVGMKSINEWVCCAHSGFPKSKANRWWMMHGGKTPYPNDVMEFLGRQHELMDTTEVQLDYGRNPKYPDVVAHRVAPANDNRPAPANDNSGWGVDLDDEVPF</sequence>
<evidence type="ECO:0000313" key="3">
    <source>
        <dbReference type="EMBL" id="NGO63933.1"/>
    </source>
</evidence>
<keyword evidence="3" id="KW-0067">ATP-binding</keyword>
<dbReference type="PROSITE" id="PS50819">
    <property type="entry name" value="INTEIN_ENDONUCLEASE"/>
    <property type="match status" value="1"/>
</dbReference>
<dbReference type="SUPFAM" id="SSF51294">
    <property type="entry name" value="Hedgehog/intein (Hint) domain"/>
    <property type="match status" value="1"/>
</dbReference>
<dbReference type="SUPFAM" id="SSF52540">
    <property type="entry name" value="P-loop containing nucleoside triphosphate hydrolases"/>
    <property type="match status" value="1"/>
</dbReference>
<keyword evidence="3" id="KW-0347">Helicase</keyword>
<dbReference type="AlphaFoldDB" id="A0A6M1RYX1"/>
<protein>
    <submittedName>
        <fullName evidence="3">DEAD/DEAH box helicase family protein</fullName>
    </submittedName>
</protein>
<dbReference type="Pfam" id="PF00271">
    <property type="entry name" value="Helicase_C"/>
    <property type="match status" value="1"/>
</dbReference>
<dbReference type="Gene3D" id="2.170.16.10">
    <property type="entry name" value="Hedgehog/Intein (Hint) domain"/>
    <property type="match status" value="1"/>
</dbReference>
<dbReference type="InterPro" id="IPR027434">
    <property type="entry name" value="Homing_endonucl"/>
</dbReference>
<feature type="domain" description="DOD-type homing endonuclease" evidence="2">
    <location>
        <begin position="166"/>
        <end position="304"/>
    </location>
</feature>
<dbReference type="InterPro" id="IPR036844">
    <property type="entry name" value="Hint_dom_sf"/>
</dbReference>
<dbReference type="Pfam" id="PF05203">
    <property type="entry name" value="Hom_end_hint"/>
    <property type="match status" value="1"/>
</dbReference>
<dbReference type="InterPro" id="IPR007868">
    <property type="entry name" value="Hom_end_hint"/>
</dbReference>
<keyword evidence="4" id="KW-1185">Reference proteome</keyword>
<dbReference type="Pfam" id="PF14528">
    <property type="entry name" value="LAGLIDADG_3"/>
    <property type="match status" value="1"/>
</dbReference>
<dbReference type="InterPro" id="IPR050742">
    <property type="entry name" value="Helicase_Restrict-Modif_Enz"/>
</dbReference>
<dbReference type="PANTHER" id="PTHR47396">
    <property type="entry name" value="TYPE I RESTRICTION ENZYME ECOKI R PROTEIN"/>
    <property type="match status" value="1"/>
</dbReference>
<dbReference type="GO" id="GO:0005524">
    <property type="term" value="F:ATP binding"/>
    <property type="evidence" value="ECO:0007669"/>
    <property type="project" value="InterPro"/>
</dbReference>
<feature type="region of interest" description="Disordered" evidence="1">
    <location>
        <begin position="905"/>
        <end position="930"/>
    </location>
</feature>
<dbReference type="InterPro" id="IPR001650">
    <property type="entry name" value="Helicase_C-like"/>
</dbReference>
<proteinExistence type="predicted"/>
<dbReference type="InterPro" id="IPR027417">
    <property type="entry name" value="P-loop_NTPase"/>
</dbReference>
<dbReference type="Proteomes" id="UP000477849">
    <property type="component" value="Unassembled WGS sequence"/>
</dbReference>
<dbReference type="GO" id="GO:0004386">
    <property type="term" value="F:helicase activity"/>
    <property type="evidence" value="ECO:0007669"/>
    <property type="project" value="UniProtKB-KW"/>
</dbReference>
<dbReference type="Gene3D" id="3.10.28.10">
    <property type="entry name" value="Homing endonucleases"/>
    <property type="match status" value="1"/>
</dbReference>
<reference evidence="3 4" key="1">
    <citation type="submission" date="2020-02" db="EMBL/GenBank/DDBJ databases">
        <title>Genome sequence of the type strain CCBAU10050 of Rhizobium daejeonense.</title>
        <authorList>
            <person name="Gao J."/>
            <person name="Sun J."/>
        </authorList>
    </citation>
    <scope>NUCLEOTIDE SEQUENCE [LARGE SCALE GENOMIC DNA]</scope>
    <source>
        <strain evidence="3 4">CCBAU10050</strain>
    </source>
</reference>
<accession>A0A6M1RYX1</accession>
<name>A0A6M1RYX1_9HYPH</name>
<dbReference type="InterPro" id="IPR004860">
    <property type="entry name" value="LAGLIDADG_dom"/>
</dbReference>
<keyword evidence="3" id="KW-0378">Hydrolase</keyword>
<dbReference type="Pfam" id="PF04851">
    <property type="entry name" value="ResIII"/>
    <property type="match status" value="1"/>
</dbReference>
<evidence type="ECO:0000256" key="1">
    <source>
        <dbReference type="SAM" id="MobiDB-lite"/>
    </source>
</evidence>
<comment type="caution">
    <text evidence="3">The sequence shown here is derived from an EMBL/GenBank/DDBJ whole genome shotgun (WGS) entry which is preliminary data.</text>
</comment>
<dbReference type="Gene3D" id="3.40.50.300">
    <property type="entry name" value="P-loop containing nucleotide triphosphate hydrolases"/>
    <property type="match status" value="2"/>
</dbReference>
<dbReference type="InterPro" id="IPR004042">
    <property type="entry name" value="Intein_endonuc_central"/>
</dbReference>
<feature type="compositionally biased region" description="Low complexity" evidence="1">
    <location>
        <begin position="905"/>
        <end position="917"/>
    </location>
</feature>
<dbReference type="SUPFAM" id="SSF55608">
    <property type="entry name" value="Homing endonucleases"/>
    <property type="match status" value="1"/>
</dbReference>
<gene>
    <name evidence="3" type="ORF">G6N76_09615</name>
</gene>